<dbReference type="PANTHER" id="PTHR13112:SF1">
    <property type="entry name" value="REGULATOR OF NONSENSE TRANSCRIPTS 3B"/>
    <property type="match status" value="1"/>
</dbReference>
<dbReference type="PANTHER" id="PTHR13112">
    <property type="entry name" value="UPF3 REGULATOR OF NONSENSE TRANSCRIPTS-LIKE PROTEIN"/>
    <property type="match status" value="1"/>
</dbReference>
<dbReference type="AlphaFoldDB" id="H3AJN5"/>
<dbReference type="InterPro" id="IPR012677">
    <property type="entry name" value="Nucleotide-bd_a/b_plait_sf"/>
</dbReference>
<dbReference type="OMA" id="EYHAMVE"/>
<dbReference type="InParanoid" id="H3AJN5"/>
<feature type="region of interest" description="Disordered" evidence="8">
    <location>
        <begin position="199"/>
        <end position="309"/>
    </location>
</feature>
<reference evidence="10" key="3">
    <citation type="submission" date="2025-09" db="UniProtKB">
        <authorList>
            <consortium name="Ensembl"/>
        </authorList>
    </citation>
    <scope>IDENTIFICATION</scope>
</reference>
<reference evidence="11" key="1">
    <citation type="submission" date="2011-08" db="EMBL/GenBank/DDBJ databases">
        <title>The draft genome of Latimeria chalumnae.</title>
        <authorList>
            <person name="Di Palma F."/>
            <person name="Alfoldi J."/>
            <person name="Johnson J."/>
            <person name="Berlin A."/>
            <person name="Gnerre S."/>
            <person name="Jaffe D."/>
            <person name="MacCallum I."/>
            <person name="Young S."/>
            <person name="Walker B.J."/>
            <person name="Lander E."/>
            <person name="Lindblad-Toh K."/>
        </authorList>
    </citation>
    <scope>NUCLEOTIDE SEQUENCE [LARGE SCALE GENOMIC DNA]</scope>
    <source>
        <strain evidence="11">Wild caught</strain>
    </source>
</reference>
<comment type="similarity">
    <text evidence="3">Belongs to the RENT3 family.</text>
</comment>
<dbReference type="SUPFAM" id="SSF54928">
    <property type="entry name" value="RNA-binding domain, RBD"/>
    <property type="match status" value="1"/>
</dbReference>
<dbReference type="HOGENOM" id="CLU_041202_1_0_1"/>
<reference evidence="10" key="2">
    <citation type="submission" date="2025-08" db="UniProtKB">
        <authorList>
            <consortium name="Ensembl"/>
        </authorList>
    </citation>
    <scope>IDENTIFICATION</scope>
</reference>
<keyword evidence="7" id="KW-0539">Nucleus</keyword>
<dbReference type="Bgee" id="ENSLACG00000008691">
    <property type="expression patterns" value="Expressed in pharyngeal gill and 6 other cell types or tissues"/>
</dbReference>
<feature type="compositionally biased region" description="Basic and acidic residues" evidence="8">
    <location>
        <begin position="453"/>
        <end position="470"/>
    </location>
</feature>
<evidence type="ECO:0000256" key="4">
    <source>
        <dbReference type="ARBA" id="ARBA00022490"/>
    </source>
</evidence>
<feature type="region of interest" description="Disordered" evidence="8">
    <location>
        <begin position="325"/>
        <end position="470"/>
    </location>
</feature>
<feature type="region of interest" description="Disordered" evidence="8">
    <location>
        <begin position="1"/>
        <end position="30"/>
    </location>
</feature>
<dbReference type="Proteomes" id="UP000008672">
    <property type="component" value="Unassembled WGS sequence"/>
</dbReference>
<dbReference type="STRING" id="7897.ENSLACP00000009856"/>
<dbReference type="FunCoup" id="H3AJN5">
    <property type="interactions" value="3002"/>
</dbReference>
<evidence type="ECO:0000256" key="3">
    <source>
        <dbReference type="ARBA" id="ARBA00005991"/>
    </source>
</evidence>
<evidence type="ECO:0000313" key="10">
    <source>
        <dbReference type="Ensembl" id="ENSLACP00000009856.1"/>
    </source>
</evidence>
<feature type="compositionally biased region" description="Basic and acidic residues" evidence="8">
    <location>
        <begin position="331"/>
        <end position="390"/>
    </location>
</feature>
<evidence type="ECO:0000256" key="7">
    <source>
        <dbReference type="ARBA" id="ARBA00023242"/>
    </source>
</evidence>
<dbReference type="GO" id="GO:0005730">
    <property type="term" value="C:nucleolus"/>
    <property type="evidence" value="ECO:0007669"/>
    <property type="project" value="TreeGrafter"/>
</dbReference>
<proteinExistence type="inferred from homology"/>
<keyword evidence="6" id="KW-0866">Nonsense-mediated mRNA decay</keyword>
<keyword evidence="11" id="KW-1185">Reference proteome</keyword>
<dbReference type="FunFam" id="3.30.70.330:FF:000067">
    <property type="entry name" value="regulator of nonsense transcripts 3A isoform X2"/>
    <property type="match status" value="1"/>
</dbReference>
<dbReference type="CDD" id="cd12728">
    <property type="entry name" value="RRM_like_Smg4_UPF3B"/>
    <property type="match status" value="1"/>
</dbReference>
<evidence type="ECO:0000256" key="2">
    <source>
        <dbReference type="ARBA" id="ARBA00004496"/>
    </source>
</evidence>
<keyword evidence="4" id="KW-0963">Cytoplasm</keyword>
<feature type="compositionally biased region" description="Basic and acidic residues" evidence="8">
    <location>
        <begin position="398"/>
        <end position="424"/>
    </location>
</feature>
<evidence type="ECO:0000313" key="11">
    <source>
        <dbReference type="Proteomes" id="UP000008672"/>
    </source>
</evidence>
<dbReference type="InterPro" id="IPR035979">
    <property type="entry name" value="RBD_domain_sf"/>
</dbReference>
<dbReference type="InterPro" id="IPR034979">
    <property type="entry name" value="UPF3B_RRM-like"/>
</dbReference>
<sequence length="470" mass="56542">MKEDKENTKPKEKKVEIRSEDKEKHEKVKEKKEVLTKVVIRRLPPSLTKEQLEEQLQPIPEHDYFEFFSSDSSLYPHMFSRVYINFKNPEDIVLFRDRLDGYVFIDSRGQEYPAIVEFAPFQKISKKKSKKKDAKTGTIEDDPEYKKFLESYNIDEEKLTSTPESLLEEIEAKNKELIAKKTTPLLDFLKNRQRIREEKREERRRRELERKRQRDEERRKWREEERRKRKEAEKQKKLTEKVHEKDRVKTKEEPKIKLLKKPEKGEEAENERAREKAKKVEKEKLKEEKSSSGQGSAVTKRPESEVKEERIKRLFPVSFVLYTEQNISRKAFRDKDLEKRQREREKQRRQEEERRKQKEHYEKEKALRRREEDISSERDQAKEKAKKVENAESLSNQDKTEKLSKDEKKEKEDSSKRIRNKDRPAMQLYQPGARSRSRLAQNIDCSGKLGEQAADKKESEEKSTNEKGEE</sequence>
<gene>
    <name evidence="10" type="primary">UPF3B</name>
</gene>
<dbReference type="GO" id="GO:0045727">
    <property type="term" value="P:positive regulation of translation"/>
    <property type="evidence" value="ECO:0007669"/>
    <property type="project" value="TreeGrafter"/>
</dbReference>
<dbReference type="GO" id="GO:0005737">
    <property type="term" value="C:cytoplasm"/>
    <property type="evidence" value="ECO:0007669"/>
    <property type="project" value="UniProtKB-SubCell"/>
</dbReference>
<dbReference type="GeneTree" id="ENSGT00390000017146"/>
<evidence type="ECO:0000256" key="6">
    <source>
        <dbReference type="ARBA" id="ARBA00023161"/>
    </source>
</evidence>
<dbReference type="InterPro" id="IPR039722">
    <property type="entry name" value="Upf3"/>
</dbReference>
<dbReference type="Pfam" id="PF03467">
    <property type="entry name" value="Smg4_UPF3"/>
    <property type="match status" value="1"/>
</dbReference>
<organism evidence="10 11">
    <name type="scientific">Latimeria chalumnae</name>
    <name type="common">Coelacanth</name>
    <dbReference type="NCBI Taxonomy" id="7897"/>
    <lineage>
        <taxon>Eukaryota</taxon>
        <taxon>Metazoa</taxon>
        <taxon>Chordata</taxon>
        <taxon>Craniata</taxon>
        <taxon>Vertebrata</taxon>
        <taxon>Euteleostomi</taxon>
        <taxon>Coelacanthiformes</taxon>
        <taxon>Coelacanthidae</taxon>
        <taxon>Latimeria</taxon>
    </lineage>
</organism>
<protein>
    <submittedName>
        <fullName evidence="10">UPF3B regulator of nonsense mediated mRNA decay</fullName>
    </submittedName>
</protein>
<feature type="compositionally biased region" description="Basic and acidic residues" evidence="8">
    <location>
        <begin position="199"/>
        <end position="290"/>
    </location>
</feature>
<dbReference type="Ensembl" id="ENSLACT00000009932.1">
    <property type="protein sequence ID" value="ENSLACP00000009856.1"/>
    <property type="gene ID" value="ENSLACG00000008691.1"/>
</dbReference>
<keyword evidence="5" id="KW-0694">RNA-binding</keyword>
<comment type="subcellular location">
    <subcellularLocation>
        <location evidence="2">Cytoplasm</location>
    </subcellularLocation>
    <subcellularLocation>
        <location evidence="1">Nucleus</location>
    </subcellularLocation>
</comment>
<evidence type="ECO:0000256" key="5">
    <source>
        <dbReference type="ARBA" id="ARBA00022884"/>
    </source>
</evidence>
<evidence type="ECO:0000256" key="1">
    <source>
        <dbReference type="ARBA" id="ARBA00004123"/>
    </source>
</evidence>
<evidence type="ECO:0000259" key="9">
    <source>
        <dbReference type="Pfam" id="PF03467"/>
    </source>
</evidence>
<name>H3AJN5_LATCH</name>
<feature type="domain" description="UPF3" evidence="9">
    <location>
        <begin position="36"/>
        <end position="193"/>
    </location>
</feature>
<dbReference type="eggNOG" id="KOG1295">
    <property type="taxonomic scope" value="Eukaryota"/>
</dbReference>
<dbReference type="GO" id="GO:0000184">
    <property type="term" value="P:nuclear-transcribed mRNA catabolic process, nonsense-mediated decay"/>
    <property type="evidence" value="ECO:0007669"/>
    <property type="project" value="UniProtKB-KW"/>
</dbReference>
<dbReference type="Gene3D" id="3.30.70.330">
    <property type="match status" value="1"/>
</dbReference>
<dbReference type="GO" id="GO:0003729">
    <property type="term" value="F:mRNA binding"/>
    <property type="evidence" value="ECO:0007669"/>
    <property type="project" value="TreeGrafter"/>
</dbReference>
<feature type="compositionally biased region" description="Basic and acidic residues" evidence="8">
    <location>
        <begin position="300"/>
        <end position="309"/>
    </location>
</feature>
<dbReference type="InterPro" id="IPR005120">
    <property type="entry name" value="UPF3_dom"/>
</dbReference>
<dbReference type="EMBL" id="AFYH01145285">
    <property type="status" value="NOT_ANNOTATED_CDS"/>
    <property type="molecule type" value="Genomic_DNA"/>
</dbReference>
<evidence type="ECO:0000256" key="8">
    <source>
        <dbReference type="SAM" id="MobiDB-lite"/>
    </source>
</evidence>
<dbReference type="GO" id="GO:0032991">
    <property type="term" value="C:protein-containing complex"/>
    <property type="evidence" value="ECO:0007669"/>
    <property type="project" value="UniProtKB-ARBA"/>
</dbReference>
<accession>H3AJN5</accession>